<dbReference type="PANTHER" id="PTHR16201:SF44">
    <property type="entry name" value="SEVEN TRANSMEMBRANE PROTEIN 1"/>
    <property type="match status" value="1"/>
</dbReference>
<proteinExistence type="predicted"/>
<keyword evidence="4 5" id="KW-0472">Membrane</keyword>
<dbReference type="eggNOG" id="KOG2913">
    <property type="taxonomic scope" value="Eukaryota"/>
</dbReference>
<feature type="transmembrane region" description="Helical" evidence="5">
    <location>
        <begin position="78"/>
        <end position="104"/>
    </location>
</feature>
<evidence type="ECO:0000313" key="7">
    <source>
        <dbReference type="EMBL" id="EOY08835.1"/>
    </source>
</evidence>
<evidence type="ECO:0000256" key="2">
    <source>
        <dbReference type="ARBA" id="ARBA00022692"/>
    </source>
</evidence>
<evidence type="ECO:0000256" key="6">
    <source>
        <dbReference type="SAM" id="SignalP"/>
    </source>
</evidence>
<reference evidence="7 8" key="1">
    <citation type="journal article" date="2013" name="Genome Biol.">
        <title>The genome sequence of the most widely cultivated cacao type and its use to identify candidate genes regulating pod color.</title>
        <authorList>
            <person name="Motamayor J.C."/>
            <person name="Mockaitis K."/>
            <person name="Schmutz J."/>
            <person name="Haiminen N."/>
            <person name="Iii D.L."/>
            <person name="Cornejo O."/>
            <person name="Findley S.D."/>
            <person name="Zheng P."/>
            <person name="Utro F."/>
            <person name="Royaert S."/>
            <person name="Saski C."/>
            <person name="Jenkins J."/>
            <person name="Podicheti R."/>
            <person name="Zhao M."/>
            <person name="Scheffler B.E."/>
            <person name="Stack J.C."/>
            <person name="Feltus F.A."/>
            <person name="Mustiga G.M."/>
            <person name="Amores F."/>
            <person name="Phillips W."/>
            <person name="Marelli J.P."/>
            <person name="May G.D."/>
            <person name="Shapiro H."/>
            <person name="Ma J."/>
            <person name="Bustamante C.D."/>
            <person name="Schnell R.J."/>
            <person name="Main D."/>
            <person name="Gilbert D."/>
            <person name="Parida L."/>
            <person name="Kuhn D.N."/>
        </authorList>
    </citation>
    <scope>NUCLEOTIDE SEQUENCE [LARGE SCALE GENOMIC DNA]</scope>
    <source>
        <strain evidence="8">cv. Matina 1-6</strain>
    </source>
</reference>
<dbReference type="InterPro" id="IPR051415">
    <property type="entry name" value="LAAT-1"/>
</dbReference>
<comment type="subcellular location">
    <subcellularLocation>
        <location evidence="1">Membrane</location>
        <topology evidence="1">Multi-pass membrane protein</topology>
    </subcellularLocation>
</comment>
<dbReference type="Pfam" id="PF04193">
    <property type="entry name" value="PQ-loop"/>
    <property type="match status" value="1"/>
</dbReference>
<keyword evidence="3 5" id="KW-1133">Transmembrane helix</keyword>
<evidence type="ECO:0000256" key="5">
    <source>
        <dbReference type="SAM" id="Phobius"/>
    </source>
</evidence>
<keyword evidence="8" id="KW-1185">Reference proteome</keyword>
<evidence type="ECO:0000313" key="8">
    <source>
        <dbReference type="Proteomes" id="UP000026915"/>
    </source>
</evidence>
<dbReference type="Proteomes" id="UP000026915">
    <property type="component" value="Chromosome 5"/>
</dbReference>
<evidence type="ECO:0000256" key="1">
    <source>
        <dbReference type="ARBA" id="ARBA00004141"/>
    </source>
</evidence>
<accession>A0A061EUT2</accession>
<evidence type="ECO:0000256" key="4">
    <source>
        <dbReference type="ARBA" id="ARBA00023136"/>
    </source>
</evidence>
<gene>
    <name evidence="7" type="ORF">TCM_024076</name>
</gene>
<dbReference type="InterPro" id="IPR006603">
    <property type="entry name" value="PQ-loop_rpt"/>
</dbReference>
<evidence type="ECO:0000256" key="3">
    <source>
        <dbReference type="ARBA" id="ARBA00022989"/>
    </source>
</evidence>
<organism evidence="7 8">
    <name type="scientific">Theobroma cacao</name>
    <name type="common">Cacao</name>
    <name type="synonym">Cocoa</name>
    <dbReference type="NCBI Taxonomy" id="3641"/>
    <lineage>
        <taxon>Eukaryota</taxon>
        <taxon>Viridiplantae</taxon>
        <taxon>Streptophyta</taxon>
        <taxon>Embryophyta</taxon>
        <taxon>Tracheophyta</taxon>
        <taxon>Spermatophyta</taxon>
        <taxon>Magnoliopsida</taxon>
        <taxon>eudicotyledons</taxon>
        <taxon>Gunneridae</taxon>
        <taxon>Pentapetalae</taxon>
        <taxon>rosids</taxon>
        <taxon>malvids</taxon>
        <taxon>Malvales</taxon>
        <taxon>Malvaceae</taxon>
        <taxon>Byttnerioideae</taxon>
        <taxon>Theobroma</taxon>
    </lineage>
</organism>
<dbReference type="SMART" id="SM00679">
    <property type="entry name" value="CTNS"/>
    <property type="match status" value="1"/>
</dbReference>
<dbReference type="GO" id="GO:0016020">
    <property type="term" value="C:membrane"/>
    <property type="evidence" value="ECO:0000318"/>
    <property type="project" value="GO_Central"/>
</dbReference>
<dbReference type="PANTHER" id="PTHR16201">
    <property type="entry name" value="SEVEN TRANSMEMBRANE PROTEIN 1-RELATED"/>
    <property type="match status" value="1"/>
</dbReference>
<dbReference type="AlphaFoldDB" id="A0A061EUT2"/>
<dbReference type="Gramene" id="EOY08835">
    <property type="protein sequence ID" value="EOY08835"/>
    <property type="gene ID" value="TCM_024076"/>
</dbReference>
<feature type="signal peptide" evidence="6">
    <location>
        <begin position="1"/>
        <end position="25"/>
    </location>
</feature>
<name>A0A061EUT2_THECC</name>
<sequence>MSISLIRFLHFLKIIVITCPRCKECWEWARVYLNYCFCSARDERSFTLGLINIISWSVAKIPHIITNYKEKSVEGLSLSFLITWIVGWVFLLFYHRLFLLLYYLPKGFYHHSICKYLFNVFGCILESATVDGGNDYNGNEKGNKRLEAGPDTPFCKNHNLLLLRHILRSLSLFIYESAPHLSVSSFRSQFPGIGGSQFSQFIVLPWIRTSGSTNIR</sequence>
<dbReference type="InParanoid" id="A0A061EUT2"/>
<dbReference type="EMBL" id="CM001883">
    <property type="protein sequence ID" value="EOY08835.1"/>
    <property type="molecule type" value="Genomic_DNA"/>
</dbReference>
<feature type="chain" id="PRO_5001597821" evidence="6">
    <location>
        <begin position="26"/>
        <end position="216"/>
    </location>
</feature>
<dbReference type="HOGENOM" id="CLU_1279637_0_0_1"/>
<protein>
    <submittedName>
        <fullName evidence="7">Uncharacterized protein</fullName>
    </submittedName>
</protein>
<keyword evidence="6" id="KW-0732">Signal</keyword>
<dbReference type="Gene3D" id="1.20.1280.290">
    <property type="match status" value="1"/>
</dbReference>
<keyword evidence="2 5" id="KW-0812">Transmembrane</keyword>